<keyword evidence="2" id="KW-1185">Reference proteome</keyword>
<reference evidence="1 2" key="1">
    <citation type="submission" date="2024-08" db="EMBL/GenBank/DDBJ databases">
        <authorList>
            <person name="Lu H."/>
        </authorList>
    </citation>
    <scope>NUCLEOTIDE SEQUENCE [LARGE SCALE GENOMIC DNA]</scope>
    <source>
        <strain evidence="1 2">LKC17W</strain>
    </source>
</reference>
<gene>
    <name evidence="1" type="ORF">ACG0Z3_23080</name>
</gene>
<proteinExistence type="predicted"/>
<accession>A0ABW7FQE7</accession>
<organism evidence="1 2">
    <name type="scientific">Pelomonas margarita</name>
    <dbReference type="NCBI Taxonomy" id="3299031"/>
    <lineage>
        <taxon>Bacteria</taxon>
        <taxon>Pseudomonadati</taxon>
        <taxon>Pseudomonadota</taxon>
        <taxon>Betaproteobacteria</taxon>
        <taxon>Burkholderiales</taxon>
        <taxon>Sphaerotilaceae</taxon>
        <taxon>Roseateles</taxon>
    </lineage>
</organism>
<dbReference type="RefSeq" id="WP_394402379.1">
    <property type="nucleotide sequence ID" value="NZ_JBIGHW010000041.1"/>
</dbReference>
<sequence length="119" mass="13759">MKDLDIRLQGRPWATDEMARHDELPGRLEMVGGKLCLDDEQRMLLLGALLEHVGTACAVQLGPLRAWKDAIAQRQEDEDWDAMPAVGVEQFWRPATQRLSFKKRLELKPLVKKRRKKSR</sequence>
<dbReference type="Proteomes" id="UP001606301">
    <property type="component" value="Unassembled WGS sequence"/>
</dbReference>
<comment type="caution">
    <text evidence="1">The sequence shown here is derived from an EMBL/GenBank/DDBJ whole genome shotgun (WGS) entry which is preliminary data.</text>
</comment>
<name>A0ABW7FQE7_9BURK</name>
<evidence type="ECO:0000313" key="1">
    <source>
        <dbReference type="EMBL" id="MFG6443575.1"/>
    </source>
</evidence>
<dbReference type="EMBL" id="JBIGHW010000041">
    <property type="protein sequence ID" value="MFG6443575.1"/>
    <property type="molecule type" value="Genomic_DNA"/>
</dbReference>
<protein>
    <submittedName>
        <fullName evidence="1">Uncharacterized protein</fullName>
    </submittedName>
</protein>
<evidence type="ECO:0000313" key="2">
    <source>
        <dbReference type="Proteomes" id="UP001606301"/>
    </source>
</evidence>